<organism evidence="2">
    <name type="scientific">Cacopsylla melanoneura</name>
    <dbReference type="NCBI Taxonomy" id="428564"/>
    <lineage>
        <taxon>Eukaryota</taxon>
        <taxon>Metazoa</taxon>
        <taxon>Ecdysozoa</taxon>
        <taxon>Arthropoda</taxon>
        <taxon>Hexapoda</taxon>
        <taxon>Insecta</taxon>
        <taxon>Pterygota</taxon>
        <taxon>Neoptera</taxon>
        <taxon>Paraneoptera</taxon>
        <taxon>Hemiptera</taxon>
        <taxon>Sternorrhyncha</taxon>
        <taxon>Psylloidea</taxon>
        <taxon>Psyllidae</taxon>
        <taxon>Psyllinae</taxon>
        <taxon>Cacopsylla</taxon>
    </lineage>
</organism>
<accession>A0A8D9BXK7</accession>
<reference evidence="2" key="1">
    <citation type="submission" date="2021-05" db="EMBL/GenBank/DDBJ databases">
        <authorList>
            <person name="Alioto T."/>
            <person name="Alioto T."/>
            <person name="Gomez Garrido J."/>
        </authorList>
    </citation>
    <scope>NUCLEOTIDE SEQUENCE</scope>
</reference>
<dbReference type="EMBL" id="HBUF01675561">
    <property type="protein sequence ID" value="CAG6791274.1"/>
    <property type="molecule type" value="Transcribed_RNA"/>
</dbReference>
<dbReference type="AlphaFoldDB" id="A0A8D9BXK7"/>
<name>A0A8D9BXK7_9HEMI</name>
<evidence type="ECO:0000256" key="1">
    <source>
        <dbReference type="SAM" id="Phobius"/>
    </source>
</evidence>
<keyword evidence="1" id="KW-1133">Transmembrane helix</keyword>
<keyword evidence="1" id="KW-0472">Membrane</keyword>
<sequence>MKWTALVKKQLTKSTTPLLTSSFILPWHHFVSFLLPWYHFVSFLLPWYHFVSFLPPWYHFVPLSICLVKACIFQCCRLSFNSVVGYMHIKFSISTLNIYILFK</sequence>
<feature type="transmembrane region" description="Helical" evidence="1">
    <location>
        <begin position="18"/>
        <end position="37"/>
    </location>
</feature>
<evidence type="ECO:0000313" key="2">
    <source>
        <dbReference type="EMBL" id="CAG6791274.1"/>
    </source>
</evidence>
<protein>
    <submittedName>
        <fullName evidence="2">Uncharacterized protein</fullName>
    </submittedName>
</protein>
<feature type="transmembrane region" description="Helical" evidence="1">
    <location>
        <begin position="57"/>
        <end position="76"/>
    </location>
</feature>
<proteinExistence type="predicted"/>
<keyword evidence="1" id="KW-0812">Transmembrane</keyword>
<dbReference type="EMBL" id="HBUF01675562">
    <property type="protein sequence ID" value="CAG6791275.1"/>
    <property type="molecule type" value="Transcribed_RNA"/>
</dbReference>
<feature type="transmembrane region" description="Helical" evidence="1">
    <location>
        <begin position="83"/>
        <end position="102"/>
    </location>
</feature>